<dbReference type="EC" id="3.5.1.19" evidence="6"/>
<evidence type="ECO:0000256" key="7">
    <source>
        <dbReference type="ARBA" id="ARBA00043224"/>
    </source>
</evidence>
<dbReference type="InterPro" id="IPR052347">
    <property type="entry name" value="Isochorismatase_Nicotinamidase"/>
</dbReference>
<evidence type="ECO:0000256" key="6">
    <source>
        <dbReference type="ARBA" id="ARBA00039017"/>
    </source>
</evidence>
<dbReference type="SUPFAM" id="SSF52499">
    <property type="entry name" value="Isochorismatase-like hydrolases"/>
    <property type="match status" value="1"/>
</dbReference>
<name>A0A560K2N8_9PROT</name>
<comment type="pathway">
    <text evidence="5">Cofactor biosynthesis; nicotinate biosynthesis; nicotinate from nicotinamide: step 1/1.</text>
</comment>
<proteinExistence type="inferred from homology"/>
<evidence type="ECO:0000259" key="9">
    <source>
        <dbReference type="Pfam" id="PF00857"/>
    </source>
</evidence>
<evidence type="ECO:0000313" key="10">
    <source>
        <dbReference type="EMBL" id="TWB77608.1"/>
    </source>
</evidence>
<reference evidence="10 11" key="1">
    <citation type="submission" date="2019-06" db="EMBL/GenBank/DDBJ databases">
        <title>Genomic Encyclopedia of Type Strains, Phase IV (KMG-V): Genome sequencing to study the core and pangenomes of soil and plant-associated prokaryotes.</title>
        <authorList>
            <person name="Whitman W."/>
        </authorList>
    </citation>
    <scope>NUCLEOTIDE SEQUENCE [LARGE SCALE GENOMIC DNA]</scope>
    <source>
        <strain evidence="10 11">BR 12005</strain>
    </source>
</reference>
<gene>
    <name evidence="10" type="ORF">FBZ87_103426</name>
</gene>
<dbReference type="PANTHER" id="PTHR11080">
    <property type="entry name" value="PYRAZINAMIDASE/NICOTINAMIDASE"/>
    <property type="match status" value="1"/>
</dbReference>
<dbReference type="EMBL" id="VITV01000003">
    <property type="protein sequence ID" value="TWB77608.1"/>
    <property type="molecule type" value="Genomic_DNA"/>
</dbReference>
<dbReference type="RefSeq" id="WP_145610192.1">
    <property type="nucleotide sequence ID" value="NZ_VITV01000003.1"/>
</dbReference>
<protein>
    <recommendedName>
        <fullName evidence="8">Nicotinamidase</fullName>
        <ecNumber evidence="6">3.5.1.19</ecNumber>
    </recommendedName>
    <alternativeName>
        <fullName evidence="7">Nicotinamide deamidase</fullName>
    </alternativeName>
</protein>
<evidence type="ECO:0000256" key="8">
    <source>
        <dbReference type="ARBA" id="ARBA00072277"/>
    </source>
</evidence>
<organism evidence="10 11">
    <name type="scientific">Nitrospirillum amazonense</name>
    <dbReference type="NCBI Taxonomy" id="28077"/>
    <lineage>
        <taxon>Bacteria</taxon>
        <taxon>Pseudomonadati</taxon>
        <taxon>Pseudomonadota</taxon>
        <taxon>Alphaproteobacteria</taxon>
        <taxon>Rhodospirillales</taxon>
        <taxon>Azospirillaceae</taxon>
        <taxon>Nitrospirillum</taxon>
    </lineage>
</organism>
<dbReference type="GO" id="GO:0046872">
    <property type="term" value="F:metal ion binding"/>
    <property type="evidence" value="ECO:0007669"/>
    <property type="project" value="UniProtKB-KW"/>
</dbReference>
<dbReference type="Proteomes" id="UP000320516">
    <property type="component" value="Unassembled WGS sequence"/>
</dbReference>
<dbReference type="AlphaFoldDB" id="A0A560K2N8"/>
<dbReference type="PANTHER" id="PTHR11080:SF2">
    <property type="entry name" value="LD05707P"/>
    <property type="match status" value="1"/>
</dbReference>
<dbReference type="GO" id="GO:0019363">
    <property type="term" value="P:pyridine nucleotide biosynthetic process"/>
    <property type="evidence" value="ECO:0007669"/>
    <property type="project" value="UniProtKB-KW"/>
</dbReference>
<feature type="domain" description="Isochorismatase-like" evidence="9">
    <location>
        <begin position="7"/>
        <end position="186"/>
    </location>
</feature>
<dbReference type="NCBIfam" id="NF008623">
    <property type="entry name" value="PRK11609.1"/>
    <property type="match status" value="1"/>
</dbReference>
<evidence type="ECO:0000256" key="4">
    <source>
        <dbReference type="ARBA" id="ARBA00022801"/>
    </source>
</evidence>
<dbReference type="Pfam" id="PF00857">
    <property type="entry name" value="Isochorismatase"/>
    <property type="match status" value="1"/>
</dbReference>
<dbReference type="FunFam" id="3.40.50.850:FF:000006">
    <property type="entry name" value="Bifunctional pyrazinamidase/nicotinamidase"/>
    <property type="match status" value="1"/>
</dbReference>
<accession>A0A560K2N8</accession>
<keyword evidence="2" id="KW-0662">Pyridine nucleotide biosynthesis</keyword>
<dbReference type="InterPro" id="IPR000868">
    <property type="entry name" value="Isochorismatase-like_dom"/>
</dbReference>
<keyword evidence="4" id="KW-0378">Hydrolase</keyword>
<comment type="similarity">
    <text evidence="1">Belongs to the isochorismatase family.</text>
</comment>
<dbReference type="InterPro" id="IPR036380">
    <property type="entry name" value="Isochorismatase-like_sf"/>
</dbReference>
<dbReference type="GO" id="GO:0008936">
    <property type="term" value="F:nicotinamidase activity"/>
    <property type="evidence" value="ECO:0007669"/>
    <property type="project" value="UniProtKB-EC"/>
</dbReference>
<evidence type="ECO:0000313" key="11">
    <source>
        <dbReference type="Proteomes" id="UP000320516"/>
    </source>
</evidence>
<dbReference type="CDD" id="cd01011">
    <property type="entry name" value="nicotinamidase"/>
    <property type="match status" value="1"/>
</dbReference>
<keyword evidence="3" id="KW-0479">Metal-binding</keyword>
<evidence type="ECO:0000256" key="3">
    <source>
        <dbReference type="ARBA" id="ARBA00022723"/>
    </source>
</evidence>
<evidence type="ECO:0000256" key="2">
    <source>
        <dbReference type="ARBA" id="ARBA00022642"/>
    </source>
</evidence>
<evidence type="ECO:0000256" key="1">
    <source>
        <dbReference type="ARBA" id="ARBA00006336"/>
    </source>
</evidence>
<evidence type="ECO:0000256" key="5">
    <source>
        <dbReference type="ARBA" id="ARBA00037900"/>
    </source>
</evidence>
<dbReference type="Gene3D" id="3.40.50.850">
    <property type="entry name" value="Isochorismatase-like"/>
    <property type="match status" value="1"/>
</dbReference>
<sequence length="223" mass="23673">MHTDTDALILIDIQNDFCPGGALAVKDGDAVVGPANDLAAHFNTVILTQDWHPAGHRSFASAHPGHRPYDMVQMPYGPQMLWPDHCVQGSAGAAFHPGLAPAVEKAQLVVRKGFRPHIDSYSAFFENDRVTPTGLAGALRERGIHRVYLAGLATDYCVAYSATDAARLGFEALIVEDACRAIDLHGSLTAARRDWMAAGVRSVSVADVLALGTPLAPPLASVA</sequence>
<comment type="caution">
    <text evidence="10">The sequence shown here is derived from an EMBL/GenBank/DDBJ whole genome shotgun (WGS) entry which is preliminary data.</text>
</comment>